<name>A0A915E3M6_9BILA</name>
<proteinExistence type="predicted"/>
<feature type="transmembrane region" description="Helical" evidence="1">
    <location>
        <begin position="438"/>
        <end position="462"/>
    </location>
</feature>
<keyword evidence="1" id="KW-0472">Membrane</keyword>
<feature type="transmembrane region" description="Helical" evidence="1">
    <location>
        <begin position="264"/>
        <end position="282"/>
    </location>
</feature>
<feature type="transmembrane region" description="Helical" evidence="1">
    <location>
        <begin position="235"/>
        <end position="258"/>
    </location>
</feature>
<sequence length="526" mass="59062">MTEGKYRWDDFTIDLALVDVFERVDWERRTPKELPESFRLARQNPQLFLRLMKTIIVEVSERVAVRLGEKLDPRNIDFSKFRDGFNLTDINEDVVLRVKDYILRKVQYARFEYERFDAEGRNISVWKNVTLDDVELHNITWNGVIKGRVRIFDQPADYHFSPSQKALLFAIVAVGALLAIAFVSFSIEKFGCRKTFTVVGLISALSTALSCFPVIGSITNAWAKLTENGLFNGALTSFIQLAPVITMPMSGILCSSWLGWPSVYYLHALLTAVLMAVWWLVYRDSPSESKHVSIAELLSLKDICTNTSVWAIWVAAVGNMYAIQMLILFSPTYIREILHYSLLNVGFAAALPTLFQFGIKMFAGMLSDRIRLGETAKVRIFNSIAFVGMATFLVALAIVPVEHHVLALLCIIMSVSVLGFNTGGFFKSATLVGRQYAYFVNTNVQIIMCVAMLTVPFVVYSLTPNNAPSEWSTVFVGLPAPFTQQQDGQNNTLPHTNSDQMKPIIKDGAVQPSETTKLATEDGRRL</sequence>
<dbReference type="InterPro" id="IPR011701">
    <property type="entry name" value="MFS"/>
</dbReference>
<organism evidence="2 3">
    <name type="scientific">Ditylenchus dipsaci</name>
    <dbReference type="NCBI Taxonomy" id="166011"/>
    <lineage>
        <taxon>Eukaryota</taxon>
        <taxon>Metazoa</taxon>
        <taxon>Ecdysozoa</taxon>
        <taxon>Nematoda</taxon>
        <taxon>Chromadorea</taxon>
        <taxon>Rhabditida</taxon>
        <taxon>Tylenchina</taxon>
        <taxon>Tylenchomorpha</taxon>
        <taxon>Sphaerularioidea</taxon>
        <taxon>Anguinidae</taxon>
        <taxon>Anguininae</taxon>
        <taxon>Ditylenchus</taxon>
    </lineage>
</organism>
<dbReference type="AlphaFoldDB" id="A0A915E3M6"/>
<dbReference type="SUPFAM" id="SSF103473">
    <property type="entry name" value="MFS general substrate transporter"/>
    <property type="match status" value="1"/>
</dbReference>
<dbReference type="GO" id="GO:0022857">
    <property type="term" value="F:transmembrane transporter activity"/>
    <property type="evidence" value="ECO:0007669"/>
    <property type="project" value="InterPro"/>
</dbReference>
<evidence type="ECO:0000313" key="2">
    <source>
        <dbReference type="Proteomes" id="UP000887574"/>
    </source>
</evidence>
<dbReference type="GO" id="GO:0016020">
    <property type="term" value="C:membrane"/>
    <property type="evidence" value="ECO:0007669"/>
    <property type="project" value="TreeGrafter"/>
</dbReference>
<feature type="transmembrane region" description="Helical" evidence="1">
    <location>
        <begin position="405"/>
        <end position="426"/>
    </location>
</feature>
<evidence type="ECO:0000256" key="1">
    <source>
        <dbReference type="SAM" id="Phobius"/>
    </source>
</evidence>
<feature type="transmembrane region" description="Helical" evidence="1">
    <location>
        <begin position="309"/>
        <end position="331"/>
    </location>
</feature>
<reference evidence="3" key="1">
    <citation type="submission" date="2022-11" db="UniProtKB">
        <authorList>
            <consortium name="WormBaseParasite"/>
        </authorList>
    </citation>
    <scope>IDENTIFICATION</scope>
</reference>
<keyword evidence="1" id="KW-1133">Transmembrane helix</keyword>
<keyword evidence="2" id="KW-1185">Reference proteome</keyword>
<dbReference type="Gene3D" id="1.20.1250.20">
    <property type="entry name" value="MFS general substrate transporter like domains"/>
    <property type="match status" value="1"/>
</dbReference>
<dbReference type="InterPro" id="IPR036259">
    <property type="entry name" value="MFS_trans_sf"/>
</dbReference>
<dbReference type="Pfam" id="PF07690">
    <property type="entry name" value="MFS_1"/>
    <property type="match status" value="1"/>
</dbReference>
<feature type="transmembrane region" description="Helical" evidence="1">
    <location>
        <begin position="380"/>
        <end position="399"/>
    </location>
</feature>
<accession>A0A915E3M6</accession>
<evidence type="ECO:0000313" key="3">
    <source>
        <dbReference type="WBParaSite" id="jg25487"/>
    </source>
</evidence>
<feature type="transmembrane region" description="Helical" evidence="1">
    <location>
        <begin position="199"/>
        <end position="223"/>
    </location>
</feature>
<keyword evidence="1" id="KW-0812">Transmembrane</keyword>
<feature type="transmembrane region" description="Helical" evidence="1">
    <location>
        <begin position="337"/>
        <end position="359"/>
    </location>
</feature>
<feature type="transmembrane region" description="Helical" evidence="1">
    <location>
        <begin position="166"/>
        <end position="187"/>
    </location>
</feature>
<dbReference type="PANTHER" id="PTHR45757">
    <property type="entry name" value="PROTEIN CBG23364-RELATED"/>
    <property type="match status" value="1"/>
</dbReference>
<dbReference type="WBParaSite" id="jg25487">
    <property type="protein sequence ID" value="jg25487"/>
    <property type="gene ID" value="jg25487"/>
</dbReference>
<protein>
    <submittedName>
        <fullName evidence="3">Uncharacterized protein</fullName>
    </submittedName>
</protein>
<dbReference type="Proteomes" id="UP000887574">
    <property type="component" value="Unplaced"/>
</dbReference>